<comment type="subcellular location">
    <subcellularLocation>
        <location evidence="1">Cell inner membrane</location>
        <topology evidence="1">Multi-pass membrane protein</topology>
    </subcellularLocation>
</comment>
<dbReference type="EMBL" id="SJFN01000031">
    <property type="protein sequence ID" value="TBW34735.1"/>
    <property type="molecule type" value="Genomic_DNA"/>
</dbReference>
<dbReference type="InterPro" id="IPR003660">
    <property type="entry name" value="HAMP_dom"/>
</dbReference>
<evidence type="ECO:0000259" key="8">
    <source>
        <dbReference type="PROSITE" id="PS50885"/>
    </source>
</evidence>
<evidence type="ECO:0000259" key="6">
    <source>
        <dbReference type="PROSITE" id="PS50111"/>
    </source>
</evidence>
<evidence type="ECO:0000256" key="1">
    <source>
        <dbReference type="ARBA" id="ARBA00004429"/>
    </source>
</evidence>
<dbReference type="PROSITE" id="PS50111">
    <property type="entry name" value="CHEMOTAXIS_TRANSDUC_2"/>
    <property type="match status" value="1"/>
</dbReference>
<evidence type="ECO:0000313" key="10">
    <source>
        <dbReference type="Proteomes" id="UP000292781"/>
    </source>
</evidence>
<evidence type="ECO:0000256" key="4">
    <source>
        <dbReference type="ARBA" id="ARBA00029447"/>
    </source>
</evidence>
<dbReference type="GO" id="GO:0005886">
    <property type="term" value="C:plasma membrane"/>
    <property type="evidence" value="ECO:0007669"/>
    <property type="project" value="UniProtKB-SubCell"/>
</dbReference>
<dbReference type="InterPro" id="IPR000727">
    <property type="entry name" value="T_SNARE_dom"/>
</dbReference>
<protein>
    <submittedName>
        <fullName evidence="9">Methyl-accepting chemotaxis protein</fullName>
    </submittedName>
</protein>
<dbReference type="Gene3D" id="1.10.287.950">
    <property type="entry name" value="Methyl-accepting chemotaxis protein"/>
    <property type="match status" value="1"/>
</dbReference>
<dbReference type="PROSITE" id="PS50885">
    <property type="entry name" value="HAMP"/>
    <property type="match status" value="1"/>
</dbReference>
<dbReference type="AlphaFoldDB" id="A0A4Q9VI32"/>
<dbReference type="Pfam" id="PF00015">
    <property type="entry name" value="MCPsignal"/>
    <property type="match status" value="1"/>
</dbReference>
<dbReference type="SMART" id="SM00283">
    <property type="entry name" value="MA"/>
    <property type="match status" value="1"/>
</dbReference>
<reference evidence="9 10" key="1">
    <citation type="submission" date="2019-02" db="EMBL/GenBank/DDBJ databases">
        <title>Siculibacillus lacustris gen. nov., sp. nov., a new rosette-forming bacterium isolated from a freshwater crater lake (Lake St. Ana, Romania).</title>
        <authorList>
            <person name="Felfoldi T."/>
            <person name="Marton Z."/>
            <person name="Szabo A."/>
            <person name="Mentes A."/>
            <person name="Boka K."/>
            <person name="Marialigeti K."/>
            <person name="Mathe I."/>
            <person name="Koncz M."/>
            <person name="Schumann P."/>
            <person name="Toth E."/>
        </authorList>
    </citation>
    <scope>NUCLEOTIDE SEQUENCE [LARGE SCALE GENOMIC DNA]</scope>
    <source>
        <strain evidence="9 10">SA-279</strain>
    </source>
</reference>
<organism evidence="9 10">
    <name type="scientific">Siculibacillus lacustris</name>
    <dbReference type="NCBI Taxonomy" id="1549641"/>
    <lineage>
        <taxon>Bacteria</taxon>
        <taxon>Pseudomonadati</taxon>
        <taxon>Pseudomonadota</taxon>
        <taxon>Alphaproteobacteria</taxon>
        <taxon>Hyphomicrobiales</taxon>
        <taxon>Ancalomicrobiaceae</taxon>
        <taxon>Siculibacillus</taxon>
    </lineage>
</organism>
<keyword evidence="2" id="KW-0472">Membrane</keyword>
<accession>A0A4Q9VI32</accession>
<dbReference type="CDD" id="cd06225">
    <property type="entry name" value="HAMP"/>
    <property type="match status" value="1"/>
</dbReference>
<dbReference type="PROSITE" id="PS50192">
    <property type="entry name" value="T_SNARE"/>
    <property type="match status" value="1"/>
</dbReference>
<keyword evidence="10" id="KW-1185">Reference proteome</keyword>
<evidence type="ECO:0000256" key="2">
    <source>
        <dbReference type="ARBA" id="ARBA00022519"/>
    </source>
</evidence>
<comment type="similarity">
    <text evidence="4">Belongs to the methyl-accepting chemotaxis (MCP) protein family.</text>
</comment>
<feature type="domain" description="HAMP" evidence="8">
    <location>
        <begin position="345"/>
        <end position="398"/>
    </location>
</feature>
<dbReference type="SMART" id="SM00304">
    <property type="entry name" value="HAMP"/>
    <property type="match status" value="1"/>
</dbReference>
<keyword evidence="2" id="KW-0997">Cell inner membrane</keyword>
<keyword evidence="3 5" id="KW-0807">Transducer</keyword>
<dbReference type="Pfam" id="PF00672">
    <property type="entry name" value="HAMP"/>
    <property type="match status" value="1"/>
</dbReference>
<dbReference type="InterPro" id="IPR004089">
    <property type="entry name" value="MCPsignal_dom"/>
</dbReference>
<dbReference type="SUPFAM" id="SSF58104">
    <property type="entry name" value="Methyl-accepting chemotaxis protein (MCP) signaling domain"/>
    <property type="match status" value="1"/>
</dbReference>
<dbReference type="OrthoDB" id="8456673at2"/>
<keyword evidence="2" id="KW-1003">Cell membrane</keyword>
<dbReference type="Gene3D" id="6.10.340.10">
    <property type="match status" value="1"/>
</dbReference>
<feature type="domain" description="T-SNARE coiled-coil homology" evidence="7">
    <location>
        <begin position="591"/>
        <end position="653"/>
    </location>
</feature>
<dbReference type="PANTHER" id="PTHR32089:SF112">
    <property type="entry name" value="LYSOZYME-LIKE PROTEIN-RELATED"/>
    <property type="match status" value="1"/>
</dbReference>
<evidence type="ECO:0000259" key="7">
    <source>
        <dbReference type="PROSITE" id="PS50192"/>
    </source>
</evidence>
<proteinExistence type="inferred from homology"/>
<evidence type="ECO:0000256" key="3">
    <source>
        <dbReference type="ARBA" id="ARBA00023224"/>
    </source>
</evidence>
<comment type="caution">
    <text evidence="9">The sequence shown here is derived from an EMBL/GenBank/DDBJ whole genome shotgun (WGS) entry which is preliminary data.</text>
</comment>
<dbReference type="GO" id="GO:0007165">
    <property type="term" value="P:signal transduction"/>
    <property type="evidence" value="ECO:0007669"/>
    <property type="project" value="UniProtKB-KW"/>
</dbReference>
<evidence type="ECO:0000256" key="5">
    <source>
        <dbReference type="PROSITE-ProRule" id="PRU00284"/>
    </source>
</evidence>
<sequence length="695" mass="72065">MNTVSANSILRLVIGALAAVALVMLASGAMSSWSRLQSQNRISAVAETSTHIFTALQNLRLDRSTSNRELLADKTGGHTQAVKDMREKEVSALTRTLAGMKTFDFPQKDATIAALDGALRKLTALHEESTAAMQRPKAERRAGLATDLSGHITALLDQLDEIGARFNQLVEFEDPLIDKLFDIKQEAWAGRSAAGDASVVVSNATAGLALPPDVVLKQAVARAAAVAHFEALSDLAKGLPQTPALTAAIRKVADDFVAPTFADTLNRQLSAVLAGAKPPLDTDGWTGWVVPRISTFTAVAEAALKMAIDHAAESKSAATTSLVTQIALLLTGLAVAAGAMLLVSHRVTRPLLIIEGRMLQLARGDLAVDVPYTTRGDEIGGLGRAMQTFKTNMQETERLRALQVEQEQTAGATRRREMNDLADRFDRAIGTVVDTVATAATELQSAARTLTATADETQERSVAVAAASEQASANVGTVATAADRLAGSVGEISRQVARSAEIAAEAVVEAEDTNRRVEGLAVAADRIGSIVGLIAEIAGKTNLLALNATIEAARAGEAGRGFAVVAAEVKQLADQTAKATADIGTQVGAIQTATAEAAQAIAGIGRTIETMNTIASTISLAVDAQGTATGEISANVREASQGTTDVSSNISGVTAAASQSSAASSQVLASATALSRQAEVLRGEVGTFLKTVRSA</sequence>
<name>A0A4Q9VI32_9HYPH</name>
<dbReference type="RefSeq" id="WP_131310940.1">
    <property type="nucleotide sequence ID" value="NZ_SJFN01000031.1"/>
</dbReference>
<gene>
    <name evidence="9" type="ORF">EYW49_17595</name>
</gene>
<evidence type="ECO:0000313" key="9">
    <source>
        <dbReference type="EMBL" id="TBW34735.1"/>
    </source>
</evidence>
<feature type="domain" description="Methyl-accepting transducer" evidence="6">
    <location>
        <begin position="439"/>
        <end position="675"/>
    </location>
</feature>
<dbReference type="PANTHER" id="PTHR32089">
    <property type="entry name" value="METHYL-ACCEPTING CHEMOTAXIS PROTEIN MCPB"/>
    <property type="match status" value="1"/>
</dbReference>
<dbReference type="Proteomes" id="UP000292781">
    <property type="component" value="Unassembled WGS sequence"/>
</dbReference>